<feature type="transmembrane region" description="Helical" evidence="11">
    <location>
        <begin position="76"/>
        <end position="97"/>
    </location>
</feature>
<evidence type="ECO:0000256" key="6">
    <source>
        <dbReference type="ARBA" id="ARBA00022692"/>
    </source>
</evidence>
<dbReference type="PRINTS" id="PR01000">
    <property type="entry name" value="SREBPS2PTASE"/>
</dbReference>
<dbReference type="EC" id="3.4.24.85" evidence="4"/>
<protein>
    <recommendedName>
        <fullName evidence="5">Membrane-bound transcription factor site-2 protease</fullName>
        <ecNumber evidence="4">3.4.24.85</ecNumber>
    </recommendedName>
    <alternativeName>
        <fullName evidence="9">Endopeptidase S2P</fullName>
    </alternativeName>
</protein>
<dbReference type="Pfam" id="PF02163">
    <property type="entry name" value="Peptidase_M50"/>
    <property type="match status" value="1"/>
</dbReference>
<dbReference type="PANTHER" id="PTHR13325">
    <property type="entry name" value="PROTEASE M50 MEMBRANE-BOUND TRANSCRIPTION FACTOR SITE 2 PROTEASE"/>
    <property type="match status" value="1"/>
</dbReference>
<dbReference type="InterPro" id="IPR001193">
    <property type="entry name" value="MBTPS2"/>
</dbReference>
<evidence type="ECO:0000256" key="1">
    <source>
        <dbReference type="ARBA" id="ARBA00001350"/>
    </source>
</evidence>
<keyword evidence="8 11" id="KW-0472">Membrane</keyword>
<dbReference type="InterPro" id="IPR008915">
    <property type="entry name" value="Peptidase_M50"/>
</dbReference>
<dbReference type="AlphaFoldDB" id="A0A9P0DMY6"/>
<evidence type="ECO:0000256" key="7">
    <source>
        <dbReference type="ARBA" id="ARBA00022989"/>
    </source>
</evidence>
<dbReference type="GO" id="GO:0004222">
    <property type="term" value="F:metalloendopeptidase activity"/>
    <property type="evidence" value="ECO:0007669"/>
    <property type="project" value="InterPro"/>
</dbReference>
<keyword evidence="6 11" id="KW-0812">Transmembrane</keyword>
<dbReference type="GO" id="GO:0016020">
    <property type="term" value="C:membrane"/>
    <property type="evidence" value="ECO:0007669"/>
    <property type="project" value="InterPro"/>
</dbReference>
<accession>A0A9P0DMY6</accession>
<dbReference type="Proteomes" id="UP001153737">
    <property type="component" value="Chromosome 6"/>
</dbReference>
<dbReference type="GO" id="GO:0005737">
    <property type="term" value="C:cytoplasm"/>
    <property type="evidence" value="ECO:0007669"/>
    <property type="project" value="TreeGrafter"/>
</dbReference>
<proteinExistence type="inferred from homology"/>
<comment type="function">
    <text evidence="10">Zinc metalloprotease that mediates intramembrane proteolysis of proteins such as ATF6, ATF6B, SREBF1/SREBP1 and SREBF2/SREBP2. Catalyzes the second step in the proteolytic activation of the sterol regulatory element-binding proteins (SREBPs) SREBF1/SREBP1 and SREBF2/SREBP2: cleaves SREBPs within the first transmembrane segment, thereby releasing the N-terminal segment with a portion of the transmembrane segment attached. Mature N-terminal SREBP fragments shuttle to the nucleus and activate gene transcription. Also mediates the second step in the proteolytic activation of the cyclic AMP-dependent transcription factor ATF-6 (ATF6 and ATF6B). Involved in intramembrane proteolysis during bone formation. In astrocytes and osteoblasts, upon DNA damage and ER stress, mediates the second step of the regulated intramembrane proteolytic activation of the transcription factor CREB3L1, leading to the inhibition of cell-cycle progression.</text>
</comment>
<feature type="transmembrane region" description="Helical" evidence="11">
    <location>
        <begin position="6"/>
        <end position="24"/>
    </location>
</feature>
<feature type="domain" description="Peptidase M50" evidence="12">
    <location>
        <begin position="129"/>
        <end position="473"/>
    </location>
</feature>
<evidence type="ECO:0000313" key="14">
    <source>
        <dbReference type="Proteomes" id="UP001153737"/>
    </source>
</evidence>
<reference evidence="13" key="1">
    <citation type="submission" date="2022-01" db="EMBL/GenBank/DDBJ databases">
        <authorList>
            <person name="King R."/>
        </authorList>
    </citation>
    <scope>NUCLEOTIDE SEQUENCE</scope>
</reference>
<feature type="transmembrane region" description="Helical" evidence="11">
    <location>
        <begin position="193"/>
        <end position="220"/>
    </location>
</feature>
<feature type="transmembrane region" description="Helical" evidence="11">
    <location>
        <begin position="461"/>
        <end position="483"/>
    </location>
</feature>
<organism evidence="13 14">
    <name type="scientific">Phaedon cochleariae</name>
    <name type="common">Mustard beetle</name>
    <dbReference type="NCBI Taxonomy" id="80249"/>
    <lineage>
        <taxon>Eukaryota</taxon>
        <taxon>Metazoa</taxon>
        <taxon>Ecdysozoa</taxon>
        <taxon>Arthropoda</taxon>
        <taxon>Hexapoda</taxon>
        <taxon>Insecta</taxon>
        <taxon>Pterygota</taxon>
        <taxon>Neoptera</taxon>
        <taxon>Endopterygota</taxon>
        <taxon>Coleoptera</taxon>
        <taxon>Polyphaga</taxon>
        <taxon>Cucujiformia</taxon>
        <taxon>Chrysomeloidea</taxon>
        <taxon>Chrysomelidae</taxon>
        <taxon>Chrysomelinae</taxon>
        <taxon>Chrysomelini</taxon>
        <taxon>Phaedon</taxon>
    </lineage>
</organism>
<reference evidence="13" key="2">
    <citation type="submission" date="2022-10" db="EMBL/GenBank/DDBJ databases">
        <authorList>
            <consortium name="ENA_rothamsted_submissions"/>
            <consortium name="culmorum"/>
            <person name="King R."/>
        </authorList>
    </citation>
    <scope>NUCLEOTIDE SEQUENCE</scope>
</reference>
<dbReference type="GO" id="GO:0031293">
    <property type="term" value="P:membrane protein intracellular domain proteolysis"/>
    <property type="evidence" value="ECO:0007669"/>
    <property type="project" value="TreeGrafter"/>
</dbReference>
<evidence type="ECO:0000256" key="2">
    <source>
        <dbReference type="ARBA" id="ARBA00004127"/>
    </source>
</evidence>
<keyword evidence="14" id="KW-1185">Reference proteome</keyword>
<comment type="subcellular location">
    <subcellularLocation>
        <location evidence="2">Endomembrane system</location>
        <topology evidence="2">Multi-pass membrane protein</topology>
    </subcellularLocation>
</comment>
<dbReference type="GO" id="GO:1905897">
    <property type="term" value="P:regulation of response to endoplasmic reticulum stress"/>
    <property type="evidence" value="ECO:0007669"/>
    <property type="project" value="TreeGrafter"/>
</dbReference>
<dbReference type="EMBL" id="OU896712">
    <property type="protein sequence ID" value="CAH1173676.1"/>
    <property type="molecule type" value="Genomic_DNA"/>
</dbReference>
<evidence type="ECO:0000256" key="9">
    <source>
        <dbReference type="ARBA" id="ARBA00032658"/>
    </source>
</evidence>
<feature type="transmembrane region" description="Helical" evidence="11">
    <location>
        <begin position="417"/>
        <end position="441"/>
    </location>
</feature>
<dbReference type="GO" id="GO:0012505">
    <property type="term" value="C:endomembrane system"/>
    <property type="evidence" value="ECO:0007669"/>
    <property type="project" value="UniProtKB-SubCell"/>
</dbReference>
<evidence type="ECO:0000256" key="11">
    <source>
        <dbReference type="SAM" id="Phobius"/>
    </source>
</evidence>
<evidence type="ECO:0000256" key="10">
    <source>
        <dbReference type="ARBA" id="ARBA00045828"/>
    </source>
</evidence>
<evidence type="ECO:0000256" key="3">
    <source>
        <dbReference type="ARBA" id="ARBA00009989"/>
    </source>
</evidence>
<dbReference type="PANTHER" id="PTHR13325:SF3">
    <property type="entry name" value="MEMBRANE-BOUND TRANSCRIPTION FACTOR SITE-2 PROTEASE"/>
    <property type="match status" value="1"/>
</dbReference>
<evidence type="ECO:0000256" key="4">
    <source>
        <dbReference type="ARBA" id="ARBA00012347"/>
    </source>
</evidence>
<name>A0A9P0DMY6_PHACE</name>
<comment type="similarity">
    <text evidence="3">Belongs to the peptidase M50A family.</text>
</comment>
<sequence length="487" mass="54868">MDGVEVLIVIGVIYGLLLFFDNFFKTCAHYPYIKFLEGTGLQVNFLGLKWKTKAFNRAIIRLGNTRPRFWNTWFTLGIYTSLILLPISIILFLYSVLQNLMSKDQNENNPVLVPIIPGINVPTSELGYYSLSLIVCSIVHELGHAIAAVLEDVNLVDVGANIFFILPIAYVNISTEKLVSLENKKTLKILCAGIWHNLILAAAAFFVYCSLPFLLSMFFYTNNGIMISDITKNSPLLGSKGLNIGDVITNVNDCEVVDEYSWQSCLSQIHKQKLAICIDENSIHSLDESIPLKYLENNLLECCDDSKSENICFEYMDEANGVLEIPGHACLPGRKVVEQSKVSCTLSPNSCPINQFCFRPVLGNATHLHKINCENRKVIYLGLPQDIYSTVKVSSYIPKYFFSTPAFADVLTKFTKYVIIFSLGLSILNVIPILYMDGQYIAEVLGMILLKERFGKSMSKAIITIIIYFFTMLLLYQCCYTIFNVIF</sequence>
<comment type="catalytic activity">
    <reaction evidence="1">
        <text>Cleaves several transcription factors that are type-2 transmembrane proteins within membrane-spanning domains. Known substrates include sterol regulatory element-binding protein (SREBP) -1, SREBP-2 and forms of the transcriptional activator ATF6. SREBP-2 is cleaved at the site 477-DRSRILL-|-CVLTFLCLSFNPLTSLLQWGGA-505. The residues Asn-Pro, 11 residues distal to the site of cleavage in the membrane-spanning domain, are important for cleavage by S2P endopeptidase. Replacement of either of these residues does not prevent cleavage, but there is no cleavage if both of these residues are replaced.</text>
        <dbReference type="EC" id="3.4.24.85"/>
    </reaction>
</comment>
<evidence type="ECO:0000256" key="5">
    <source>
        <dbReference type="ARBA" id="ARBA00014400"/>
    </source>
</evidence>
<evidence type="ECO:0000259" key="12">
    <source>
        <dbReference type="Pfam" id="PF02163"/>
    </source>
</evidence>
<dbReference type="InterPro" id="IPR036034">
    <property type="entry name" value="PDZ_sf"/>
</dbReference>
<evidence type="ECO:0000256" key="8">
    <source>
        <dbReference type="ARBA" id="ARBA00023136"/>
    </source>
</evidence>
<gene>
    <name evidence="13" type="ORF">PHAECO_LOCUS9946</name>
</gene>
<evidence type="ECO:0000313" key="13">
    <source>
        <dbReference type="EMBL" id="CAH1173676.1"/>
    </source>
</evidence>
<dbReference type="SUPFAM" id="SSF50156">
    <property type="entry name" value="PDZ domain-like"/>
    <property type="match status" value="1"/>
</dbReference>
<keyword evidence="7 11" id="KW-1133">Transmembrane helix</keyword>